<reference evidence="1" key="1">
    <citation type="submission" date="2018-05" db="EMBL/GenBank/DDBJ databases">
        <authorList>
            <person name="Lanie J.A."/>
            <person name="Ng W.-L."/>
            <person name="Kazmierczak K.M."/>
            <person name="Andrzejewski T.M."/>
            <person name="Davidsen T.M."/>
            <person name="Wayne K.J."/>
            <person name="Tettelin H."/>
            <person name="Glass J.I."/>
            <person name="Rusch D."/>
            <person name="Podicherti R."/>
            <person name="Tsui H.-C.T."/>
            <person name="Winkler M.E."/>
        </authorList>
    </citation>
    <scope>NUCLEOTIDE SEQUENCE</scope>
</reference>
<evidence type="ECO:0000313" key="1">
    <source>
        <dbReference type="EMBL" id="SVC86427.1"/>
    </source>
</evidence>
<name>A0A382QNA0_9ZZZZ</name>
<sequence>VPLQIILKTVGIKNADMKIASEITMIFCITRIFIDN</sequence>
<gene>
    <name evidence="1" type="ORF">METZ01_LOCUS339281</name>
</gene>
<feature type="non-terminal residue" evidence="1">
    <location>
        <position position="1"/>
    </location>
</feature>
<protein>
    <submittedName>
        <fullName evidence="1">Uncharacterized protein</fullName>
    </submittedName>
</protein>
<organism evidence="1">
    <name type="scientific">marine metagenome</name>
    <dbReference type="NCBI Taxonomy" id="408172"/>
    <lineage>
        <taxon>unclassified sequences</taxon>
        <taxon>metagenomes</taxon>
        <taxon>ecological metagenomes</taxon>
    </lineage>
</organism>
<dbReference type="EMBL" id="UINC01115415">
    <property type="protein sequence ID" value="SVC86427.1"/>
    <property type="molecule type" value="Genomic_DNA"/>
</dbReference>
<dbReference type="AlphaFoldDB" id="A0A382QNA0"/>
<accession>A0A382QNA0</accession>
<proteinExistence type="predicted"/>